<name>W1XNM8_9ZZZZ</name>
<feature type="non-terminal residue" evidence="1">
    <location>
        <position position="36"/>
    </location>
</feature>
<dbReference type="SUPFAM" id="SSF54690">
    <property type="entry name" value="Molybdopterin synthase subunit MoaE"/>
    <property type="match status" value="1"/>
</dbReference>
<reference evidence="1" key="1">
    <citation type="submission" date="2013-12" db="EMBL/GenBank/DDBJ databases">
        <title>A Varibaculum cambriense genome reconstructed from a premature infant gut community with otherwise low bacterial novelty that shifts toward anaerobic metabolism during the third week of life.</title>
        <authorList>
            <person name="Brown C.T."/>
            <person name="Sharon I."/>
            <person name="Thomas B.C."/>
            <person name="Castelle C.J."/>
            <person name="Morowitz M.J."/>
            <person name="Banfield J.F."/>
        </authorList>
    </citation>
    <scope>NUCLEOTIDE SEQUENCE</scope>
</reference>
<evidence type="ECO:0000313" key="1">
    <source>
        <dbReference type="EMBL" id="ETJ31080.1"/>
    </source>
</evidence>
<dbReference type="Pfam" id="PF02391">
    <property type="entry name" value="MoaE"/>
    <property type="match status" value="1"/>
</dbReference>
<accession>W1XNM8</accession>
<proteinExistence type="predicted"/>
<dbReference type="AlphaFoldDB" id="W1XNM8"/>
<organism evidence="1">
    <name type="scientific">human gut metagenome</name>
    <dbReference type="NCBI Taxonomy" id="408170"/>
    <lineage>
        <taxon>unclassified sequences</taxon>
        <taxon>metagenomes</taxon>
        <taxon>organismal metagenomes</taxon>
    </lineage>
</organism>
<dbReference type="EMBL" id="AZMM01014411">
    <property type="protein sequence ID" value="ETJ31080.1"/>
    <property type="molecule type" value="Genomic_DNA"/>
</dbReference>
<comment type="caution">
    <text evidence="1">The sequence shown here is derived from an EMBL/GenBank/DDBJ whole genome shotgun (WGS) entry which is preliminary data.</text>
</comment>
<gene>
    <name evidence="1" type="ORF">Q604_UNBC14411G0001</name>
</gene>
<dbReference type="Gene3D" id="3.90.1170.40">
    <property type="entry name" value="Molybdopterin biosynthesis MoaE subunit"/>
    <property type="match status" value="1"/>
</dbReference>
<dbReference type="InterPro" id="IPR036563">
    <property type="entry name" value="MoaE_sf"/>
</dbReference>
<sequence>MSELSQATTEKALREIVEQAKARWDIQRVSVIHRVG</sequence>
<dbReference type="GO" id="GO:0006777">
    <property type="term" value="P:Mo-molybdopterin cofactor biosynthetic process"/>
    <property type="evidence" value="ECO:0007669"/>
    <property type="project" value="InterPro"/>
</dbReference>
<protein>
    <submittedName>
        <fullName evidence="1">Molybdopterin biosynthesis MoaE protein</fullName>
    </submittedName>
</protein>
<dbReference type="InterPro" id="IPR003448">
    <property type="entry name" value="Mopterin_biosynth_MoaE"/>
</dbReference>